<dbReference type="InterPro" id="IPR021255">
    <property type="entry name" value="DUF2807"/>
</dbReference>
<dbReference type="PROSITE" id="PS51257">
    <property type="entry name" value="PROKAR_LIPOPROTEIN"/>
    <property type="match status" value="1"/>
</dbReference>
<reference evidence="3 4" key="1">
    <citation type="submission" date="2019-09" db="EMBL/GenBank/DDBJ databases">
        <title>Distinct polysaccharide growth profiles of human intestinal Prevotella copri isolates.</title>
        <authorList>
            <person name="Fehlner-Peach H."/>
            <person name="Magnabosco C."/>
            <person name="Raghavan V."/>
            <person name="Scher J.U."/>
            <person name="Tett A."/>
            <person name="Cox L.M."/>
            <person name="Gottsegen C."/>
            <person name="Watters A."/>
            <person name="Wiltshire- Gordon J.D."/>
            <person name="Segata N."/>
            <person name="Bonneau R."/>
            <person name="Littman D.R."/>
        </authorList>
    </citation>
    <scope>NUCLEOTIDE SEQUENCE [LARGE SCALE GENOMIC DNA]</scope>
    <source>
        <strain evidence="4">iAA917</strain>
    </source>
</reference>
<proteinExistence type="predicted"/>
<feature type="domain" description="Putative auto-transporter adhesin head GIN" evidence="2">
    <location>
        <begin position="85"/>
        <end position="223"/>
    </location>
</feature>
<organism evidence="3 4">
    <name type="scientific">Segatella copri</name>
    <dbReference type="NCBI Taxonomy" id="165179"/>
    <lineage>
        <taxon>Bacteria</taxon>
        <taxon>Pseudomonadati</taxon>
        <taxon>Bacteroidota</taxon>
        <taxon>Bacteroidia</taxon>
        <taxon>Bacteroidales</taxon>
        <taxon>Prevotellaceae</taxon>
        <taxon>Segatella</taxon>
    </lineage>
</organism>
<evidence type="ECO:0000313" key="3">
    <source>
        <dbReference type="EMBL" id="MQP14864.1"/>
    </source>
</evidence>
<name>A0A6G1VQM0_9BACT</name>
<keyword evidence="1" id="KW-0732">Signal</keyword>
<dbReference type="Proteomes" id="UP000477980">
    <property type="component" value="Unassembled WGS sequence"/>
</dbReference>
<feature type="signal peptide" evidence="1">
    <location>
        <begin position="1"/>
        <end position="26"/>
    </location>
</feature>
<accession>A0A6G1VQM0</accession>
<evidence type="ECO:0000313" key="4">
    <source>
        <dbReference type="Proteomes" id="UP000477980"/>
    </source>
</evidence>
<evidence type="ECO:0000259" key="2">
    <source>
        <dbReference type="Pfam" id="PF10988"/>
    </source>
</evidence>
<comment type="caution">
    <text evidence="3">The sequence shown here is derived from an EMBL/GenBank/DDBJ whole genome shotgun (WGS) entry which is preliminary data.</text>
</comment>
<dbReference type="Gene3D" id="2.160.20.120">
    <property type="match status" value="1"/>
</dbReference>
<sequence>MKRMSIWVASATLFLASMGICSCSMGSTTSSEMRGSLEFTQDDLREKPFKAIDVDMVASVYYTQNDGDECSVRLDYSAIKDAEFVQKLKEKIKVVYRDGEVKIGLTGRLKVPASCNSEKNRLKIYITSPDLVKITQEGVGAFYAKSINSDRLEIDNEGVGSVSINQILANRLDVTNEGVGSVSIDHAKGDVMKIDNEGVGSVKVGNVAMGDLKVDNEGVGSVTLDFFKGGNLKINNDGVGKVSAKVDCQVLNVDLDGVGGVHLSGVTGKYTRHKDGVGSISDGNLKVGR</sequence>
<dbReference type="EMBL" id="VZAH01000100">
    <property type="protein sequence ID" value="MQP14864.1"/>
    <property type="molecule type" value="Genomic_DNA"/>
</dbReference>
<dbReference type="OrthoDB" id="1047461at2"/>
<dbReference type="Pfam" id="PF10988">
    <property type="entry name" value="DUF2807"/>
    <property type="match status" value="1"/>
</dbReference>
<protein>
    <recommendedName>
        <fullName evidence="2">Putative auto-transporter adhesin head GIN domain-containing protein</fullName>
    </recommendedName>
</protein>
<gene>
    <name evidence="3" type="ORF">F7D25_10695</name>
</gene>
<feature type="chain" id="PRO_5026335147" description="Putative auto-transporter adhesin head GIN domain-containing protein" evidence="1">
    <location>
        <begin position="27"/>
        <end position="289"/>
    </location>
</feature>
<dbReference type="AlphaFoldDB" id="A0A6G1VQM0"/>
<evidence type="ECO:0000256" key="1">
    <source>
        <dbReference type="SAM" id="SignalP"/>
    </source>
</evidence>
<dbReference type="RefSeq" id="WP_153089877.1">
    <property type="nucleotide sequence ID" value="NZ_VZAH01000100.1"/>
</dbReference>